<evidence type="ECO:0000256" key="6">
    <source>
        <dbReference type="PIRSR" id="PIRSR600223-1"/>
    </source>
</evidence>
<gene>
    <name evidence="9" type="ORF">HNP71_000861</name>
</gene>
<evidence type="ECO:0000256" key="3">
    <source>
        <dbReference type="ARBA" id="ARBA00013208"/>
    </source>
</evidence>
<feature type="active site" evidence="6">
    <location>
        <position position="79"/>
    </location>
</feature>
<comment type="subcellular location">
    <subcellularLocation>
        <location evidence="7">Membrane</location>
        <topology evidence="7">Single-pass type II membrane protein</topology>
    </subcellularLocation>
</comment>
<organism evidence="9 10">
    <name type="scientific">Acidocella aromatica</name>
    <dbReference type="NCBI Taxonomy" id="1303579"/>
    <lineage>
        <taxon>Bacteria</taxon>
        <taxon>Pseudomonadati</taxon>
        <taxon>Pseudomonadota</taxon>
        <taxon>Alphaproteobacteria</taxon>
        <taxon>Acetobacterales</taxon>
        <taxon>Acidocellaceae</taxon>
        <taxon>Acidocella</taxon>
    </lineage>
</organism>
<evidence type="ECO:0000256" key="1">
    <source>
        <dbReference type="ARBA" id="ARBA00000677"/>
    </source>
</evidence>
<dbReference type="InterPro" id="IPR000223">
    <property type="entry name" value="Pept_S26A_signal_pept_1"/>
</dbReference>
<proteinExistence type="inferred from homology"/>
<keyword evidence="7" id="KW-0472">Membrane</keyword>
<dbReference type="PANTHER" id="PTHR43390">
    <property type="entry name" value="SIGNAL PEPTIDASE I"/>
    <property type="match status" value="1"/>
</dbReference>
<dbReference type="PRINTS" id="PR00727">
    <property type="entry name" value="LEADERPTASE"/>
</dbReference>
<dbReference type="PANTHER" id="PTHR43390:SF1">
    <property type="entry name" value="CHLOROPLAST PROCESSING PEPTIDASE"/>
    <property type="match status" value="1"/>
</dbReference>
<comment type="catalytic activity">
    <reaction evidence="1 7">
        <text>Cleavage of hydrophobic, N-terminal signal or leader sequences from secreted and periplasmic proteins.</text>
        <dbReference type="EC" id="3.4.21.89"/>
    </reaction>
</comment>
<dbReference type="AlphaFoldDB" id="A0A840VA33"/>
<evidence type="ECO:0000256" key="5">
    <source>
        <dbReference type="ARBA" id="ARBA00022801"/>
    </source>
</evidence>
<comment type="similarity">
    <text evidence="2 7">Belongs to the peptidase S26 family.</text>
</comment>
<keyword evidence="7" id="KW-0812">Transmembrane</keyword>
<dbReference type="Proteomes" id="UP000553706">
    <property type="component" value="Unassembled WGS sequence"/>
</dbReference>
<dbReference type="PROSITE" id="PS00760">
    <property type="entry name" value="SPASE_I_2"/>
    <property type="match status" value="1"/>
</dbReference>
<dbReference type="GO" id="GO:0009003">
    <property type="term" value="F:signal peptidase activity"/>
    <property type="evidence" value="ECO:0007669"/>
    <property type="project" value="UniProtKB-EC"/>
</dbReference>
<feature type="domain" description="Peptidase S26" evidence="8">
    <location>
        <begin position="9"/>
        <end position="195"/>
    </location>
</feature>
<keyword evidence="7" id="KW-0645">Protease</keyword>
<evidence type="ECO:0000313" key="10">
    <source>
        <dbReference type="Proteomes" id="UP000553706"/>
    </source>
</evidence>
<evidence type="ECO:0000313" key="9">
    <source>
        <dbReference type="EMBL" id="MBB5372623.1"/>
    </source>
</evidence>
<dbReference type="GO" id="GO:0004252">
    <property type="term" value="F:serine-type endopeptidase activity"/>
    <property type="evidence" value="ECO:0007669"/>
    <property type="project" value="InterPro"/>
</dbReference>
<evidence type="ECO:0000256" key="7">
    <source>
        <dbReference type="RuleBase" id="RU362042"/>
    </source>
</evidence>
<dbReference type="InterPro" id="IPR036286">
    <property type="entry name" value="LexA/Signal_pep-like_sf"/>
</dbReference>
<dbReference type="GO" id="GO:0006465">
    <property type="term" value="P:signal peptide processing"/>
    <property type="evidence" value="ECO:0007669"/>
    <property type="project" value="InterPro"/>
</dbReference>
<evidence type="ECO:0000256" key="2">
    <source>
        <dbReference type="ARBA" id="ARBA00009370"/>
    </source>
</evidence>
<dbReference type="InterPro" id="IPR019533">
    <property type="entry name" value="Peptidase_S26"/>
</dbReference>
<dbReference type="NCBIfam" id="TIGR02227">
    <property type="entry name" value="sigpep_I_bact"/>
    <property type="match status" value="1"/>
</dbReference>
<reference evidence="9 10" key="1">
    <citation type="submission" date="2020-08" db="EMBL/GenBank/DDBJ databases">
        <title>Genomic Encyclopedia of Type Strains, Phase IV (KMG-IV): sequencing the most valuable type-strain genomes for metagenomic binning, comparative biology and taxonomic classification.</title>
        <authorList>
            <person name="Goeker M."/>
        </authorList>
    </citation>
    <scope>NUCLEOTIDE SEQUENCE [LARGE SCALE GENOMIC DNA]</scope>
    <source>
        <strain evidence="9 10">DSM 27026</strain>
    </source>
</reference>
<keyword evidence="10" id="KW-1185">Reference proteome</keyword>
<dbReference type="Pfam" id="PF10502">
    <property type="entry name" value="Peptidase_S26"/>
    <property type="match status" value="1"/>
</dbReference>
<keyword evidence="7" id="KW-1133">Transmembrane helix</keyword>
<feature type="active site" evidence="6">
    <location>
        <position position="38"/>
    </location>
</feature>
<dbReference type="Gene3D" id="2.10.109.10">
    <property type="entry name" value="Umud Fragment, subunit A"/>
    <property type="match status" value="1"/>
</dbReference>
<dbReference type="CDD" id="cd06530">
    <property type="entry name" value="S26_SPase_I"/>
    <property type="match status" value="1"/>
</dbReference>
<sequence>MKQTLRLGEVLRTLAIALAVAVGVRHFLFAPYWIPSGSMVPELLPGDCLIVSKFLHGPFRRGEVLVFASPTGSGEVLVKRVIGLPGDSVQLKAGRLFLNGQQVPCADAGHYEDESGAGPVVARICTETLPGGRSYPILKVADDGFANNTPVYTVPPGDLFLLGDNRDNSEDSRFLDGPVGYVPERDVIGRAVLVLVALDPRAHGLKLRPGRFFRRVE</sequence>
<name>A0A840VA33_9PROT</name>
<dbReference type="EMBL" id="JACHFJ010000002">
    <property type="protein sequence ID" value="MBB5372623.1"/>
    <property type="molecule type" value="Genomic_DNA"/>
</dbReference>
<evidence type="ECO:0000259" key="8">
    <source>
        <dbReference type="Pfam" id="PF10502"/>
    </source>
</evidence>
<feature type="transmembrane region" description="Helical" evidence="7">
    <location>
        <begin position="12"/>
        <end position="34"/>
    </location>
</feature>
<comment type="caution">
    <text evidence="9">The sequence shown here is derived from an EMBL/GenBank/DDBJ whole genome shotgun (WGS) entry which is preliminary data.</text>
</comment>
<accession>A0A840VA33</accession>
<keyword evidence="5 7" id="KW-0378">Hydrolase</keyword>
<dbReference type="SUPFAM" id="SSF51306">
    <property type="entry name" value="LexA/Signal peptidase"/>
    <property type="match status" value="1"/>
</dbReference>
<protein>
    <recommendedName>
        <fullName evidence="4 7">Signal peptidase I</fullName>
        <ecNumber evidence="3 7">3.4.21.89</ecNumber>
    </recommendedName>
</protein>
<dbReference type="EC" id="3.4.21.89" evidence="3 7"/>
<dbReference type="RefSeq" id="WP_183265630.1">
    <property type="nucleotide sequence ID" value="NZ_JACHFJ010000002.1"/>
</dbReference>
<evidence type="ECO:0000256" key="4">
    <source>
        <dbReference type="ARBA" id="ARBA00019232"/>
    </source>
</evidence>
<dbReference type="GO" id="GO:0016020">
    <property type="term" value="C:membrane"/>
    <property type="evidence" value="ECO:0007669"/>
    <property type="project" value="UniProtKB-SubCell"/>
</dbReference>
<dbReference type="InterPro" id="IPR019757">
    <property type="entry name" value="Pept_S26A_signal_pept_1_Lys-AS"/>
</dbReference>